<protein>
    <submittedName>
        <fullName evidence="1">Uncharacterized protein</fullName>
    </submittedName>
</protein>
<sequence>MRRVLLEADGARGFGSVDGDTVADLTTAFAGRAVGLCASGIGILRNPVVREEGR</sequence>
<dbReference type="Proteomes" id="UP001589789">
    <property type="component" value="Unassembled WGS sequence"/>
</dbReference>
<name>A0ABV6IY03_9PROT</name>
<comment type="caution">
    <text evidence="1">The sequence shown here is derived from an EMBL/GenBank/DDBJ whole genome shotgun (WGS) entry which is preliminary data.</text>
</comment>
<gene>
    <name evidence="1" type="ORF">ACFFIC_23550</name>
</gene>
<organism evidence="1 2">
    <name type="scientific">Muricoccus vinaceus</name>
    <dbReference type="NCBI Taxonomy" id="424704"/>
    <lineage>
        <taxon>Bacteria</taxon>
        <taxon>Pseudomonadati</taxon>
        <taxon>Pseudomonadota</taxon>
        <taxon>Alphaproteobacteria</taxon>
        <taxon>Acetobacterales</taxon>
        <taxon>Roseomonadaceae</taxon>
        <taxon>Muricoccus</taxon>
    </lineage>
</organism>
<dbReference type="EMBL" id="JBHLVZ010000084">
    <property type="protein sequence ID" value="MFC0388493.1"/>
    <property type="molecule type" value="Genomic_DNA"/>
</dbReference>
<accession>A0ABV6IY03</accession>
<reference evidence="1 2" key="1">
    <citation type="submission" date="2024-09" db="EMBL/GenBank/DDBJ databases">
        <authorList>
            <person name="Sun Q."/>
            <person name="Mori K."/>
        </authorList>
    </citation>
    <scope>NUCLEOTIDE SEQUENCE [LARGE SCALE GENOMIC DNA]</scope>
    <source>
        <strain evidence="1 2">CCM 7468</strain>
    </source>
</reference>
<evidence type="ECO:0000313" key="2">
    <source>
        <dbReference type="Proteomes" id="UP001589789"/>
    </source>
</evidence>
<proteinExistence type="predicted"/>
<keyword evidence="2" id="KW-1185">Reference proteome</keyword>
<evidence type="ECO:0000313" key="1">
    <source>
        <dbReference type="EMBL" id="MFC0388493.1"/>
    </source>
</evidence>
<dbReference type="RefSeq" id="WP_377054962.1">
    <property type="nucleotide sequence ID" value="NZ_JBHLVZ010000084.1"/>
</dbReference>